<proteinExistence type="predicted"/>
<name>A0A173VH36_9FIRM</name>
<dbReference type="EMBL" id="CYXX01000029">
    <property type="protein sequence ID" value="CUN26712.1"/>
    <property type="molecule type" value="Genomic_DNA"/>
</dbReference>
<protein>
    <recommendedName>
        <fullName evidence="3">NERD domain-containing protein</fullName>
    </recommendedName>
</protein>
<evidence type="ECO:0008006" key="3">
    <source>
        <dbReference type="Google" id="ProtNLM"/>
    </source>
</evidence>
<dbReference type="Proteomes" id="UP000095453">
    <property type="component" value="Unassembled WGS sequence"/>
</dbReference>
<sequence>MSGKKTIRKKLQGSNSFNPFNREFDVDKLKRYIEQAELKSDDDKYAKTIAESAEIYNYYYNEYVEAIKKAIEKENISIVDVVETVFGMANSDYIQLSKQAMKNRQNKSLFDFAHLELDNSEQSFGTINIVGAVEGQVDYINTILNIIRHIVPNEKVGMGKDKLRIVHSMYVIANILYYIKESYDVALWEDGYIDKRNNELHVKYIDGEYPLAKHIGYIRTENNIGGSLSAVESLSNMDIFHKEYFLTGRSDYIIENAELDEQGYIQYSLVKKENNYEEDMPYVLGRTEVDLYYPFIYNEKIETLNGLSINDMIILFSKLSKLMEKIEHFKTDKYKNCSLVLVKIEKKEMVRFLKQTTVYCKKQIEAFLEINTNRIDNVHRINLRERPLLLLDNTFLCLMSAIAAPNYSYLTDVWLDAAGVDLTQRGKNFEKYIKKSLEETLEKKGYMHYVSQTNKFTNYQGDFEEIDLVLNLKNTVILAEVKCITYAMECRNTHNNMKIIKKAADQIKRKANFIDMYKKELANDIGSIEDKKIIKVIITNYPIFAGTKVEDVPIVDFYLFDSYFRSGKLTNVALTADGKRSKVEISYYSDENEMCEKIEKFIENPPSIEVIRKKLKLEERQLTFPKSEIQIFQEFPSVCIED</sequence>
<evidence type="ECO:0000313" key="1">
    <source>
        <dbReference type="EMBL" id="CUN26712.1"/>
    </source>
</evidence>
<dbReference type="AlphaFoldDB" id="A0A173VH36"/>
<accession>A0A173VH36</accession>
<organism evidence="1 2">
    <name type="scientific">Roseburia inulinivorans</name>
    <dbReference type="NCBI Taxonomy" id="360807"/>
    <lineage>
        <taxon>Bacteria</taxon>
        <taxon>Bacillati</taxon>
        <taxon>Bacillota</taxon>
        <taxon>Clostridia</taxon>
        <taxon>Lachnospirales</taxon>
        <taxon>Lachnospiraceae</taxon>
        <taxon>Roseburia</taxon>
    </lineage>
</organism>
<reference evidence="1 2" key="1">
    <citation type="submission" date="2015-09" db="EMBL/GenBank/DDBJ databases">
        <authorList>
            <consortium name="Pathogen Informatics"/>
        </authorList>
    </citation>
    <scope>NUCLEOTIDE SEQUENCE [LARGE SCALE GENOMIC DNA]</scope>
    <source>
        <strain evidence="1 2">2789STDY5608887</strain>
    </source>
</reference>
<gene>
    <name evidence="1" type="ORF">ERS852444_02971</name>
</gene>
<evidence type="ECO:0000313" key="2">
    <source>
        <dbReference type="Proteomes" id="UP000095453"/>
    </source>
</evidence>